<evidence type="ECO:0000313" key="2">
    <source>
        <dbReference type="EMBL" id="QRD00105.1"/>
    </source>
</evidence>
<feature type="region of interest" description="Disordered" evidence="1">
    <location>
        <begin position="26"/>
        <end position="45"/>
    </location>
</feature>
<dbReference type="EMBL" id="CP069032">
    <property type="protein sequence ID" value="QRD00105.1"/>
    <property type="molecule type" value="Genomic_DNA"/>
</dbReference>
<keyword evidence="3" id="KW-1185">Reference proteome</keyword>
<evidence type="ECO:0000313" key="3">
    <source>
        <dbReference type="Proteomes" id="UP000663193"/>
    </source>
</evidence>
<sequence length="122" mass="13620">MSQQTISLSSRLFSIRHDGFGCHAAKPRPTRSYTRGGRRADGIVTPSTQGARYFRRESSRSVLDTSSRLRLLGLAFYSTTTVSWENKLGLHLFSDRLDSSSRLLLAPPFFSARRHGQATTSV</sequence>
<gene>
    <name evidence="2" type="ORF">JI435_414600</name>
</gene>
<name>A0A7U2F7C4_PHANO</name>
<reference evidence="3" key="1">
    <citation type="journal article" date="2021" name="BMC Genomics">
        <title>Chromosome-level genome assembly and manually-curated proteome of model necrotroph Parastagonospora nodorum Sn15 reveals a genome-wide trove of candidate effector homologs, and redundancy of virulence-related functions within an accessory chromosome.</title>
        <authorList>
            <person name="Bertazzoni S."/>
            <person name="Jones D.A.B."/>
            <person name="Phan H.T."/>
            <person name="Tan K.-C."/>
            <person name="Hane J.K."/>
        </authorList>
    </citation>
    <scope>NUCLEOTIDE SEQUENCE [LARGE SCALE GENOMIC DNA]</scope>
    <source>
        <strain evidence="3">SN15 / ATCC MYA-4574 / FGSC 10173)</strain>
    </source>
</reference>
<accession>A0A7U2F7C4</accession>
<organism evidence="2 3">
    <name type="scientific">Phaeosphaeria nodorum (strain SN15 / ATCC MYA-4574 / FGSC 10173)</name>
    <name type="common">Glume blotch fungus</name>
    <name type="synonym">Parastagonospora nodorum</name>
    <dbReference type="NCBI Taxonomy" id="321614"/>
    <lineage>
        <taxon>Eukaryota</taxon>
        <taxon>Fungi</taxon>
        <taxon>Dikarya</taxon>
        <taxon>Ascomycota</taxon>
        <taxon>Pezizomycotina</taxon>
        <taxon>Dothideomycetes</taxon>
        <taxon>Pleosporomycetidae</taxon>
        <taxon>Pleosporales</taxon>
        <taxon>Pleosporineae</taxon>
        <taxon>Phaeosphaeriaceae</taxon>
        <taxon>Parastagonospora</taxon>
    </lineage>
</organism>
<proteinExistence type="predicted"/>
<dbReference type="AlphaFoldDB" id="A0A7U2F7C4"/>
<dbReference type="VEuPathDB" id="FungiDB:JI435_414600"/>
<dbReference type="Proteomes" id="UP000663193">
    <property type="component" value="Chromosome 10"/>
</dbReference>
<evidence type="ECO:0000256" key="1">
    <source>
        <dbReference type="SAM" id="MobiDB-lite"/>
    </source>
</evidence>
<protein>
    <submittedName>
        <fullName evidence="2">Uncharacterized protein</fullName>
    </submittedName>
</protein>